<name>A0ABS7QWR3_9ACTN</name>
<keyword evidence="1" id="KW-0808">Transferase</keyword>
<dbReference type="EMBL" id="JAINVZ010000009">
    <property type="protein sequence ID" value="MBY8886202.1"/>
    <property type="molecule type" value="Genomic_DNA"/>
</dbReference>
<keyword evidence="4" id="KW-1185">Reference proteome</keyword>
<dbReference type="InterPro" id="IPR050267">
    <property type="entry name" value="Anti-sigma-factor_SerPK"/>
</dbReference>
<dbReference type="GO" id="GO:0005524">
    <property type="term" value="F:ATP binding"/>
    <property type="evidence" value="ECO:0007669"/>
    <property type="project" value="UniProtKB-KW"/>
</dbReference>
<dbReference type="PANTHER" id="PTHR35526:SF3">
    <property type="entry name" value="ANTI-SIGMA-F FACTOR RSBW"/>
    <property type="match status" value="1"/>
</dbReference>
<protein>
    <submittedName>
        <fullName evidence="3">ATP-binding protein</fullName>
    </submittedName>
</protein>
<evidence type="ECO:0000313" key="4">
    <source>
        <dbReference type="Proteomes" id="UP001198565"/>
    </source>
</evidence>
<dbReference type="Gene3D" id="3.30.565.10">
    <property type="entry name" value="Histidine kinase-like ATPase, C-terminal domain"/>
    <property type="match status" value="1"/>
</dbReference>
<dbReference type="PANTHER" id="PTHR35526">
    <property type="entry name" value="ANTI-SIGMA-F FACTOR RSBW-RELATED"/>
    <property type="match status" value="1"/>
</dbReference>
<gene>
    <name evidence="3" type="ORF">K7472_15220</name>
</gene>
<sequence length="136" mass="15104">MHSPRTHYRLHLVVGAHSARHIRRIVRAHLRLWGLRELTDAAELAVTELVANVVRHVPGRRCTIVLRRRGDALRIEVSDDFAGLPRVRDADVLDEGGRGLAMVGLVSRAWGIERDAHAPGKTVWCEIGGEEADSAE</sequence>
<keyword evidence="3" id="KW-0547">Nucleotide-binding</keyword>
<evidence type="ECO:0000256" key="1">
    <source>
        <dbReference type="ARBA" id="ARBA00022527"/>
    </source>
</evidence>
<dbReference type="SUPFAM" id="SSF55874">
    <property type="entry name" value="ATPase domain of HSP90 chaperone/DNA topoisomerase II/histidine kinase"/>
    <property type="match status" value="1"/>
</dbReference>
<evidence type="ECO:0000259" key="2">
    <source>
        <dbReference type="Pfam" id="PF13581"/>
    </source>
</evidence>
<keyword evidence="1" id="KW-0418">Kinase</keyword>
<proteinExistence type="predicted"/>
<keyword evidence="1" id="KW-0723">Serine/threonine-protein kinase</keyword>
<organism evidence="3 4">
    <name type="scientific">Streptantibioticus parmotrematis</name>
    <dbReference type="NCBI Taxonomy" id="2873249"/>
    <lineage>
        <taxon>Bacteria</taxon>
        <taxon>Bacillati</taxon>
        <taxon>Actinomycetota</taxon>
        <taxon>Actinomycetes</taxon>
        <taxon>Kitasatosporales</taxon>
        <taxon>Streptomycetaceae</taxon>
        <taxon>Streptantibioticus</taxon>
    </lineage>
</organism>
<accession>A0ABS7QWR3</accession>
<dbReference type="InterPro" id="IPR036890">
    <property type="entry name" value="HATPase_C_sf"/>
</dbReference>
<feature type="domain" description="Histidine kinase/HSP90-like ATPase" evidence="2">
    <location>
        <begin position="18"/>
        <end position="123"/>
    </location>
</feature>
<dbReference type="CDD" id="cd16936">
    <property type="entry name" value="HATPase_RsbW-like"/>
    <property type="match status" value="1"/>
</dbReference>
<comment type="caution">
    <text evidence="3">The sequence shown here is derived from an EMBL/GenBank/DDBJ whole genome shotgun (WGS) entry which is preliminary data.</text>
</comment>
<dbReference type="Proteomes" id="UP001198565">
    <property type="component" value="Unassembled WGS sequence"/>
</dbReference>
<dbReference type="Pfam" id="PF13581">
    <property type="entry name" value="HATPase_c_2"/>
    <property type="match status" value="1"/>
</dbReference>
<keyword evidence="3" id="KW-0067">ATP-binding</keyword>
<evidence type="ECO:0000313" key="3">
    <source>
        <dbReference type="EMBL" id="MBY8886202.1"/>
    </source>
</evidence>
<dbReference type="InterPro" id="IPR003594">
    <property type="entry name" value="HATPase_dom"/>
</dbReference>
<reference evidence="3 4" key="1">
    <citation type="submission" date="2021-08" db="EMBL/GenBank/DDBJ databases">
        <title>Streptomyces sp. PTM05 isolated from lichen.</title>
        <authorList>
            <person name="Somphong A."/>
            <person name="Phongsopitanun W."/>
            <person name="Tanasupawat S."/>
        </authorList>
    </citation>
    <scope>NUCLEOTIDE SEQUENCE [LARGE SCALE GENOMIC DNA]</scope>
    <source>
        <strain evidence="3 4">Ptm05</strain>
    </source>
</reference>